<dbReference type="GO" id="GO:0008914">
    <property type="term" value="F:leucyl-tRNA--protein transferase activity"/>
    <property type="evidence" value="ECO:0007669"/>
    <property type="project" value="UniProtKB-UniRule"/>
</dbReference>
<evidence type="ECO:0000259" key="5">
    <source>
        <dbReference type="Pfam" id="PF04376"/>
    </source>
</evidence>
<reference evidence="7 8" key="1">
    <citation type="journal article" date="2014" name="ISME J.">
        <title>Ecophysiology of Thioploca ingrica as revealed by the complete genome sequence supplemented with proteomic evidence.</title>
        <authorList>
            <person name="Kojima H."/>
            <person name="Ogura Y."/>
            <person name="Yamamoto N."/>
            <person name="Togashi T."/>
            <person name="Mori H."/>
            <person name="Watanabe T."/>
            <person name="Nemoto F."/>
            <person name="Kurokawa K."/>
            <person name="Hayashi T."/>
            <person name="Fukui M."/>
        </authorList>
    </citation>
    <scope>NUCLEOTIDE SEQUENCE [LARGE SCALE GENOMIC DNA]</scope>
</reference>
<keyword evidence="1 4" id="KW-0963">Cytoplasm</keyword>
<accession>A0A090BU95</accession>
<protein>
    <recommendedName>
        <fullName evidence="4">Aspartate/glutamate leucyltransferase</fullName>
        <ecNumber evidence="4">2.3.2.29</ecNumber>
    </recommendedName>
</protein>
<evidence type="ECO:0000313" key="7">
    <source>
        <dbReference type="EMBL" id="BAP54716.1"/>
    </source>
</evidence>
<dbReference type="NCBIfam" id="NF002346">
    <property type="entry name" value="PRK01305.2-3"/>
    <property type="match status" value="1"/>
</dbReference>
<dbReference type="NCBIfam" id="NF002341">
    <property type="entry name" value="PRK01305.1-1"/>
    <property type="match status" value="1"/>
</dbReference>
<dbReference type="NCBIfam" id="NF002342">
    <property type="entry name" value="PRK01305.1-3"/>
    <property type="match status" value="1"/>
</dbReference>
<feature type="domain" description="N-end aminoacyl transferase N-terminal" evidence="5">
    <location>
        <begin position="15"/>
        <end position="85"/>
    </location>
</feature>
<dbReference type="EC" id="2.3.2.29" evidence="4"/>
<dbReference type="SUPFAM" id="SSF55729">
    <property type="entry name" value="Acyl-CoA N-acyltransferases (Nat)"/>
    <property type="match status" value="1"/>
</dbReference>
<comment type="catalytic activity">
    <reaction evidence="4">
        <text>N-terminal L-glutamyl-[protein] + L-leucyl-tRNA(Leu) = N-terminal L-leucyl-L-glutamyl-[protein] + tRNA(Leu) + H(+)</text>
        <dbReference type="Rhea" id="RHEA:50412"/>
        <dbReference type="Rhea" id="RHEA-COMP:9613"/>
        <dbReference type="Rhea" id="RHEA-COMP:9622"/>
        <dbReference type="Rhea" id="RHEA-COMP:12664"/>
        <dbReference type="Rhea" id="RHEA-COMP:12668"/>
        <dbReference type="ChEBI" id="CHEBI:15378"/>
        <dbReference type="ChEBI" id="CHEBI:64721"/>
        <dbReference type="ChEBI" id="CHEBI:78442"/>
        <dbReference type="ChEBI" id="CHEBI:78494"/>
        <dbReference type="ChEBI" id="CHEBI:133041"/>
        <dbReference type="EC" id="2.3.2.29"/>
    </reaction>
</comment>
<sequence length="237" mass="28278">MSQSTHFNLYATPPHQCSYLPSLQAMTVFIDPHFPKDTSLYNTLSQHGFRRSGEHLYRPHCHSCEACIPVRLPVRLFKPRRSQRRIWKKNQDLTVSAVAKQFNGEHFDLYCRYLAARHPGAGMDKPTPESYMQFLTSSWSMTVFYEFRWQRQLLAIAVVDQFDKGLSAVYTFFDPDYPHRSLGVYAILWEIEQTQHLQRDWLYLGYWIKECQKMCYKIEYQPLEYYFNGRWQTFPGE</sequence>
<comment type="function">
    <text evidence="4">Functions in the N-end rule pathway of protein degradation where it conjugates Leu from its aminoacyl-tRNA to the N-termini of proteins containing an N-terminal aspartate or glutamate.</text>
</comment>
<keyword evidence="3 4" id="KW-0012">Acyltransferase</keyword>
<evidence type="ECO:0000256" key="2">
    <source>
        <dbReference type="ARBA" id="ARBA00022679"/>
    </source>
</evidence>
<keyword evidence="2 4" id="KW-0808">Transferase</keyword>
<dbReference type="AlphaFoldDB" id="A0A090BU95"/>
<dbReference type="GO" id="GO:0004057">
    <property type="term" value="F:arginyl-tRNA--protein transferase activity"/>
    <property type="evidence" value="ECO:0007669"/>
    <property type="project" value="InterPro"/>
</dbReference>
<dbReference type="HOGENOM" id="CLU_077607_0_0_6"/>
<comment type="similarity">
    <text evidence="4">Belongs to the R-transferase family. Bpt subfamily.</text>
</comment>
<organism evidence="7 8">
    <name type="scientific">Thioploca ingrica</name>
    <dbReference type="NCBI Taxonomy" id="40754"/>
    <lineage>
        <taxon>Bacteria</taxon>
        <taxon>Pseudomonadati</taxon>
        <taxon>Pseudomonadota</taxon>
        <taxon>Gammaproteobacteria</taxon>
        <taxon>Thiotrichales</taxon>
        <taxon>Thiotrichaceae</taxon>
        <taxon>Thioploca</taxon>
    </lineage>
</organism>
<dbReference type="GO" id="GO:0005737">
    <property type="term" value="C:cytoplasm"/>
    <property type="evidence" value="ECO:0007669"/>
    <property type="project" value="UniProtKB-SubCell"/>
</dbReference>
<dbReference type="InterPro" id="IPR016181">
    <property type="entry name" value="Acyl_CoA_acyltransferase"/>
</dbReference>
<dbReference type="Pfam" id="PF04376">
    <property type="entry name" value="ATE_N"/>
    <property type="match status" value="1"/>
</dbReference>
<comment type="subcellular location">
    <subcellularLocation>
        <location evidence="4">Cytoplasm</location>
    </subcellularLocation>
</comment>
<evidence type="ECO:0000313" key="8">
    <source>
        <dbReference type="Proteomes" id="UP000031623"/>
    </source>
</evidence>
<dbReference type="EMBL" id="AP014633">
    <property type="protein sequence ID" value="BAP54716.1"/>
    <property type="molecule type" value="Genomic_DNA"/>
</dbReference>
<gene>
    <name evidence="4" type="primary">bpt</name>
    <name evidence="7" type="ORF">THII_0419</name>
</gene>
<evidence type="ECO:0000256" key="1">
    <source>
        <dbReference type="ARBA" id="ARBA00022490"/>
    </source>
</evidence>
<keyword evidence="8" id="KW-1185">Reference proteome</keyword>
<dbReference type="InterPro" id="IPR007472">
    <property type="entry name" value="N-end_Aminoacyl_Trfase_C"/>
</dbReference>
<dbReference type="Pfam" id="PF04377">
    <property type="entry name" value="ATE_C"/>
    <property type="match status" value="1"/>
</dbReference>
<dbReference type="HAMAP" id="MF_00689">
    <property type="entry name" value="Bpt"/>
    <property type="match status" value="1"/>
</dbReference>
<dbReference type="STRING" id="40754.THII_0419"/>
<dbReference type="PIRSF" id="PIRSF037208">
    <property type="entry name" value="ATE_pro_prd"/>
    <property type="match status" value="1"/>
</dbReference>
<dbReference type="InterPro" id="IPR007471">
    <property type="entry name" value="N-end_Aminoacyl_Trfase_N"/>
</dbReference>
<comment type="catalytic activity">
    <reaction evidence="4">
        <text>N-terminal L-aspartyl-[protein] + L-leucyl-tRNA(Leu) = N-terminal L-leucyl-L-aspartyl-[protein] + tRNA(Leu) + H(+)</text>
        <dbReference type="Rhea" id="RHEA:50420"/>
        <dbReference type="Rhea" id="RHEA-COMP:9613"/>
        <dbReference type="Rhea" id="RHEA-COMP:9622"/>
        <dbReference type="Rhea" id="RHEA-COMP:12669"/>
        <dbReference type="Rhea" id="RHEA-COMP:12674"/>
        <dbReference type="ChEBI" id="CHEBI:15378"/>
        <dbReference type="ChEBI" id="CHEBI:64720"/>
        <dbReference type="ChEBI" id="CHEBI:78442"/>
        <dbReference type="ChEBI" id="CHEBI:78494"/>
        <dbReference type="ChEBI" id="CHEBI:133042"/>
        <dbReference type="EC" id="2.3.2.29"/>
    </reaction>
</comment>
<dbReference type="GO" id="GO:0071596">
    <property type="term" value="P:ubiquitin-dependent protein catabolic process via the N-end rule pathway"/>
    <property type="evidence" value="ECO:0007669"/>
    <property type="project" value="InterPro"/>
</dbReference>
<feature type="domain" description="N-end rule aminoacyl transferase C-terminal" evidence="6">
    <location>
        <begin position="105"/>
        <end position="225"/>
    </location>
</feature>
<dbReference type="Proteomes" id="UP000031623">
    <property type="component" value="Chromosome"/>
</dbReference>
<dbReference type="PANTHER" id="PTHR21367:SF1">
    <property type="entry name" value="ARGINYL-TRNA--PROTEIN TRANSFERASE 1"/>
    <property type="match status" value="1"/>
</dbReference>
<dbReference type="InterPro" id="IPR017138">
    <property type="entry name" value="Asp_Glu_LeuTrfase"/>
</dbReference>
<evidence type="ECO:0000256" key="4">
    <source>
        <dbReference type="HAMAP-Rule" id="MF_00689"/>
    </source>
</evidence>
<evidence type="ECO:0000256" key="3">
    <source>
        <dbReference type="ARBA" id="ARBA00023315"/>
    </source>
</evidence>
<dbReference type="OrthoDB" id="9782022at2"/>
<proteinExistence type="inferred from homology"/>
<dbReference type="InterPro" id="IPR030700">
    <property type="entry name" value="N-end_Aminoacyl_Trfase"/>
</dbReference>
<name>A0A090BU95_9GAMM</name>
<dbReference type="PANTHER" id="PTHR21367">
    <property type="entry name" value="ARGININE-TRNA-PROTEIN TRANSFERASE 1"/>
    <property type="match status" value="1"/>
</dbReference>
<evidence type="ECO:0000259" key="6">
    <source>
        <dbReference type="Pfam" id="PF04377"/>
    </source>
</evidence>
<dbReference type="KEGG" id="tig:THII_0419"/>